<protein>
    <submittedName>
        <fullName evidence="2">Uncharacterized protein</fullName>
    </submittedName>
</protein>
<keyword evidence="3" id="KW-1185">Reference proteome</keyword>
<dbReference type="Proteomes" id="UP000011116">
    <property type="component" value="Chromosome 2H"/>
</dbReference>
<reference evidence="3" key="1">
    <citation type="journal article" date="2012" name="Nature">
        <title>A physical, genetic and functional sequence assembly of the barley genome.</title>
        <authorList>
            <consortium name="The International Barley Genome Sequencing Consortium"/>
            <person name="Mayer K.F."/>
            <person name="Waugh R."/>
            <person name="Brown J.W."/>
            <person name="Schulman A."/>
            <person name="Langridge P."/>
            <person name="Platzer M."/>
            <person name="Fincher G.B."/>
            <person name="Muehlbauer G.J."/>
            <person name="Sato K."/>
            <person name="Close T.J."/>
            <person name="Wise R.P."/>
            <person name="Stein N."/>
        </authorList>
    </citation>
    <scope>NUCLEOTIDE SEQUENCE [LARGE SCALE GENOMIC DNA]</scope>
    <source>
        <strain evidence="3">cv. Morex</strain>
    </source>
</reference>
<dbReference type="Gramene" id="HORVU.MOREX.r3.2HG0096900.1">
    <property type="protein sequence ID" value="HORVU.MOREX.r3.2HG0096900.1.CDS1"/>
    <property type="gene ID" value="HORVU.MOREX.r3.2HG0096900"/>
</dbReference>
<reference evidence="2" key="3">
    <citation type="submission" date="2022-01" db="UniProtKB">
        <authorList>
            <consortium name="EnsemblPlants"/>
        </authorList>
    </citation>
    <scope>IDENTIFICATION</scope>
    <source>
        <strain evidence="2">subsp. vulgare</strain>
    </source>
</reference>
<reference evidence="2" key="2">
    <citation type="submission" date="2020-10" db="EMBL/GenBank/DDBJ databases">
        <authorList>
            <person name="Scholz U."/>
            <person name="Mascher M."/>
            <person name="Fiebig A."/>
        </authorList>
    </citation>
    <scope>NUCLEOTIDE SEQUENCE [LARGE SCALE GENOMIC DNA]</scope>
    <source>
        <strain evidence="2">cv. Morex</strain>
    </source>
</reference>
<evidence type="ECO:0000313" key="3">
    <source>
        <dbReference type="Proteomes" id="UP000011116"/>
    </source>
</evidence>
<evidence type="ECO:0000256" key="1">
    <source>
        <dbReference type="SAM" id="Phobius"/>
    </source>
</evidence>
<name>A0A8I7B4F7_HORVV</name>
<keyword evidence="1" id="KW-0472">Membrane</keyword>
<feature type="transmembrane region" description="Helical" evidence="1">
    <location>
        <begin position="52"/>
        <end position="76"/>
    </location>
</feature>
<proteinExistence type="predicted"/>
<sequence>MGGDLENPLAAARAEQRSRCRKLWWGHLLHAVILVASSVLIAYFQVYVPGPAVYLASRVIGYAGLAVSVCWGLFLVHQWDLFASEEQRIIDTFM</sequence>
<keyword evidence="1" id="KW-1133">Transmembrane helix</keyword>
<dbReference type="AlphaFoldDB" id="A0A8I7B4F7"/>
<organism evidence="2 3">
    <name type="scientific">Hordeum vulgare subsp. vulgare</name>
    <name type="common">Domesticated barley</name>
    <dbReference type="NCBI Taxonomy" id="112509"/>
    <lineage>
        <taxon>Eukaryota</taxon>
        <taxon>Viridiplantae</taxon>
        <taxon>Streptophyta</taxon>
        <taxon>Embryophyta</taxon>
        <taxon>Tracheophyta</taxon>
        <taxon>Spermatophyta</taxon>
        <taxon>Magnoliopsida</taxon>
        <taxon>Liliopsida</taxon>
        <taxon>Poales</taxon>
        <taxon>Poaceae</taxon>
        <taxon>BOP clade</taxon>
        <taxon>Pooideae</taxon>
        <taxon>Triticodae</taxon>
        <taxon>Triticeae</taxon>
        <taxon>Hordeinae</taxon>
        <taxon>Hordeum</taxon>
    </lineage>
</organism>
<accession>A0A8I7B4F7</accession>
<feature type="transmembrane region" description="Helical" evidence="1">
    <location>
        <begin position="23"/>
        <end position="46"/>
    </location>
</feature>
<evidence type="ECO:0000313" key="2">
    <source>
        <dbReference type="EnsemblPlants" id="HORVU.MOREX.r3.2HG0096900.1.CDS1"/>
    </source>
</evidence>
<keyword evidence="1" id="KW-0812">Transmembrane</keyword>
<dbReference type="EnsemblPlants" id="HORVU.MOREX.r3.2HG0096900.1">
    <property type="protein sequence ID" value="HORVU.MOREX.r3.2HG0096900.1.CDS1"/>
    <property type="gene ID" value="HORVU.MOREX.r3.2HG0096900"/>
</dbReference>